<keyword evidence="5 9" id="KW-0067">ATP-binding</keyword>
<protein>
    <recommendedName>
        <fullName evidence="9">CTP synthase</fullName>
        <ecNumber evidence="9">6.3.4.2</ecNumber>
    </recommendedName>
    <alternativeName>
        <fullName evidence="9">UTP--ammonia ligase</fullName>
    </alternativeName>
</protein>
<name>A0ABD2JL93_HETSC</name>
<evidence type="ECO:0000256" key="7">
    <source>
        <dbReference type="ARBA" id="ARBA00022975"/>
    </source>
</evidence>
<dbReference type="EC" id="6.3.4.2" evidence="9"/>
<evidence type="ECO:0000256" key="2">
    <source>
        <dbReference type="ARBA" id="ARBA00007533"/>
    </source>
</evidence>
<evidence type="ECO:0000256" key="3">
    <source>
        <dbReference type="ARBA" id="ARBA00022598"/>
    </source>
</evidence>
<evidence type="ECO:0000259" key="11">
    <source>
        <dbReference type="Pfam" id="PF06418"/>
    </source>
</evidence>
<evidence type="ECO:0000256" key="8">
    <source>
        <dbReference type="ARBA" id="ARBA00047781"/>
    </source>
</evidence>
<dbReference type="InterPro" id="IPR029062">
    <property type="entry name" value="Class_I_gatase-like"/>
</dbReference>
<comment type="function">
    <text evidence="9">Catalyzes the ATP-dependent amination of UTP to CTP with either L-glutamine or ammonia as the source of nitrogen.</text>
</comment>
<comment type="similarity">
    <text evidence="2 9">Belongs to the CTP synthase family.</text>
</comment>
<dbReference type="GO" id="GO:0044210">
    <property type="term" value="P:'de novo' CTP biosynthetic process"/>
    <property type="evidence" value="ECO:0007669"/>
    <property type="project" value="UniProtKB-UniRule"/>
</dbReference>
<dbReference type="GO" id="GO:0005524">
    <property type="term" value="F:ATP binding"/>
    <property type="evidence" value="ECO:0007669"/>
    <property type="project" value="UniProtKB-KW"/>
</dbReference>
<evidence type="ECO:0000256" key="9">
    <source>
        <dbReference type="RuleBase" id="RU810713"/>
    </source>
</evidence>
<evidence type="ECO:0000259" key="10">
    <source>
        <dbReference type="Pfam" id="PF00117"/>
    </source>
</evidence>
<dbReference type="InterPro" id="IPR027417">
    <property type="entry name" value="P-loop_NTPase"/>
</dbReference>
<dbReference type="InterPro" id="IPR004468">
    <property type="entry name" value="CTP_synthase"/>
</dbReference>
<feature type="domain" description="Glutamine amidotransferase" evidence="10">
    <location>
        <begin position="300"/>
        <end position="485"/>
    </location>
</feature>
<dbReference type="AlphaFoldDB" id="A0ABD2JL93"/>
<evidence type="ECO:0000256" key="6">
    <source>
        <dbReference type="ARBA" id="ARBA00022962"/>
    </source>
</evidence>
<keyword evidence="13" id="KW-1185">Reference proteome</keyword>
<dbReference type="Gene3D" id="3.40.50.300">
    <property type="entry name" value="P-loop containing nucleotide triphosphate hydrolases"/>
    <property type="match status" value="2"/>
</dbReference>
<keyword evidence="7 9" id="KW-0665">Pyrimidine biosynthesis</keyword>
<dbReference type="CDD" id="cd01746">
    <property type="entry name" value="GATase1_CTP_Synthase"/>
    <property type="match status" value="1"/>
</dbReference>
<dbReference type="Proteomes" id="UP001620645">
    <property type="component" value="Unassembled WGS sequence"/>
</dbReference>
<dbReference type="InterPro" id="IPR033828">
    <property type="entry name" value="GATase1_CTP_Synthase"/>
</dbReference>
<comment type="catalytic activity">
    <reaction evidence="8 9">
        <text>UTP + L-glutamine + ATP + H2O = CTP + L-glutamate + ADP + phosphate + 2 H(+)</text>
        <dbReference type="Rhea" id="RHEA:26426"/>
        <dbReference type="ChEBI" id="CHEBI:15377"/>
        <dbReference type="ChEBI" id="CHEBI:15378"/>
        <dbReference type="ChEBI" id="CHEBI:29985"/>
        <dbReference type="ChEBI" id="CHEBI:30616"/>
        <dbReference type="ChEBI" id="CHEBI:37563"/>
        <dbReference type="ChEBI" id="CHEBI:43474"/>
        <dbReference type="ChEBI" id="CHEBI:46398"/>
        <dbReference type="ChEBI" id="CHEBI:58359"/>
        <dbReference type="ChEBI" id="CHEBI:456216"/>
        <dbReference type="EC" id="6.3.4.2"/>
    </reaction>
</comment>
<dbReference type="GO" id="GO:0003883">
    <property type="term" value="F:CTP synthase activity"/>
    <property type="evidence" value="ECO:0007669"/>
    <property type="project" value="UniProtKB-UniRule"/>
</dbReference>
<dbReference type="SUPFAM" id="SSF52540">
    <property type="entry name" value="P-loop containing nucleoside triphosphate hydrolases"/>
    <property type="match status" value="1"/>
</dbReference>
<sequence length="647" mass="71107">MAEEPVKLILVTGGVMSGVGKGIVSSSIGVLLKGCGYRVTVIKIDPYINVDAGTFSPFEHGEVFVLDDGGEVDLDLGNYERFLDIRLTRDNNITTGKIFHQVIQRERNGDYLGKISVDGSGKAPQICIVELGGTIGDIEGMPYTMAFSMAFRRKTYRNRFLTVHVTKLLHESGEIKTKPAQNGLRSLRETGLYPDLLLCRSQKPLTQALRSKIASFAQLDINEIIDVYDCHDIHSVPLLLLQQQMKELLISQLQLPDMRTKEDFSVFYRWQQLSENAQSQEEVRIALVAKYVCVDSGTVFTDAYASVIKALSHAAICASRKINIRFVSAEHLEKVENGHSVTEHKHAWAELRGCHGILVPGGFGNRGVEGKIEACRYARENNIPFLGICLGLQCAAIEFARNVCGIEGANSTEFVKNLSSKQQVVVDMPEHAGEKYGMGATMRLGKRTTVFLAENSLIRKLYKNKLSVDERHRHRYEVNPSVVPKLTEKGLLFVGLGIDENCIANGQQNGAEQVTPSAALLKIVEKNLAENDNELAEKVEKICGFGANGSSFPGGTAIRMEMAELPRNIHPFFAGVQYHPEYLSSPFRPSPLFLGLLLAASGQLEAHLCKEMPSLMVGKDGLTISAENALNGRDFGGVPISVEPASE</sequence>
<dbReference type="InterPro" id="IPR017926">
    <property type="entry name" value="GATASE"/>
</dbReference>
<dbReference type="InterPro" id="IPR017456">
    <property type="entry name" value="CTP_synthase_N"/>
</dbReference>
<reference evidence="12 13" key="1">
    <citation type="submission" date="2024-10" db="EMBL/GenBank/DDBJ databases">
        <authorList>
            <person name="Kim D."/>
        </authorList>
    </citation>
    <scope>NUCLEOTIDE SEQUENCE [LARGE SCALE GENOMIC DNA]</scope>
    <source>
        <strain evidence="12">Taebaek</strain>
    </source>
</reference>
<feature type="domain" description="CTP synthase N-terminal" evidence="11">
    <location>
        <begin position="7"/>
        <end position="255"/>
    </location>
</feature>
<evidence type="ECO:0000256" key="4">
    <source>
        <dbReference type="ARBA" id="ARBA00022741"/>
    </source>
</evidence>
<comment type="pathway">
    <text evidence="1 9">Pyrimidine metabolism; CTP biosynthesis via de novo pathway; CTP from UDP: step 2/2.</text>
</comment>
<proteinExistence type="inferred from homology"/>
<dbReference type="Pfam" id="PF06418">
    <property type="entry name" value="CTP_synth_N"/>
    <property type="match status" value="1"/>
</dbReference>
<organism evidence="12 13">
    <name type="scientific">Heterodera schachtii</name>
    <name type="common">Sugarbeet cyst nematode worm</name>
    <name type="synonym">Tylenchus schachtii</name>
    <dbReference type="NCBI Taxonomy" id="97005"/>
    <lineage>
        <taxon>Eukaryota</taxon>
        <taxon>Metazoa</taxon>
        <taxon>Ecdysozoa</taxon>
        <taxon>Nematoda</taxon>
        <taxon>Chromadorea</taxon>
        <taxon>Rhabditida</taxon>
        <taxon>Tylenchina</taxon>
        <taxon>Tylenchomorpha</taxon>
        <taxon>Tylenchoidea</taxon>
        <taxon>Heteroderidae</taxon>
        <taxon>Heteroderinae</taxon>
        <taxon>Heterodera</taxon>
    </lineage>
</organism>
<dbReference type="NCBIfam" id="TIGR00337">
    <property type="entry name" value="PyrG"/>
    <property type="match status" value="1"/>
</dbReference>
<comment type="caution">
    <text evidence="12">The sequence shown here is derived from an EMBL/GenBank/DDBJ whole genome shotgun (WGS) entry which is preliminary data.</text>
</comment>
<dbReference type="EMBL" id="JBICCN010000132">
    <property type="protein sequence ID" value="KAL3091363.1"/>
    <property type="molecule type" value="Genomic_DNA"/>
</dbReference>
<dbReference type="PANTHER" id="PTHR11550:SF0">
    <property type="entry name" value="CTP SYNTHASE-RELATED"/>
    <property type="match status" value="1"/>
</dbReference>
<gene>
    <name evidence="12" type="ORF">niasHS_007156</name>
</gene>
<keyword evidence="3 9" id="KW-0436">Ligase</keyword>
<evidence type="ECO:0000256" key="1">
    <source>
        <dbReference type="ARBA" id="ARBA00005171"/>
    </source>
</evidence>
<dbReference type="NCBIfam" id="NF003792">
    <property type="entry name" value="PRK05380.1"/>
    <property type="match status" value="1"/>
</dbReference>
<dbReference type="PROSITE" id="PS51273">
    <property type="entry name" value="GATASE_TYPE_1"/>
    <property type="match status" value="1"/>
</dbReference>
<dbReference type="PANTHER" id="PTHR11550">
    <property type="entry name" value="CTP SYNTHASE"/>
    <property type="match status" value="1"/>
</dbReference>
<accession>A0ABD2JL93</accession>
<keyword evidence="6 9" id="KW-0315">Glutamine amidotransferase</keyword>
<dbReference type="SUPFAM" id="SSF52317">
    <property type="entry name" value="Class I glutamine amidotransferase-like"/>
    <property type="match status" value="2"/>
</dbReference>
<keyword evidence="4 9" id="KW-0547">Nucleotide-binding</keyword>
<evidence type="ECO:0000256" key="5">
    <source>
        <dbReference type="ARBA" id="ARBA00022840"/>
    </source>
</evidence>
<evidence type="ECO:0000313" key="13">
    <source>
        <dbReference type="Proteomes" id="UP001620645"/>
    </source>
</evidence>
<dbReference type="Gene3D" id="3.40.50.880">
    <property type="match status" value="1"/>
</dbReference>
<evidence type="ECO:0000313" key="12">
    <source>
        <dbReference type="EMBL" id="KAL3091363.1"/>
    </source>
</evidence>
<dbReference type="Pfam" id="PF00117">
    <property type="entry name" value="GATase"/>
    <property type="match status" value="1"/>
</dbReference>